<dbReference type="Proteomes" id="UP000012313">
    <property type="component" value="Unassembled WGS sequence"/>
</dbReference>
<organism evidence="1 2">
    <name type="scientific">Leptospira weilii serovar Ranarum str. ICFT</name>
    <dbReference type="NCBI Taxonomy" id="1218598"/>
    <lineage>
        <taxon>Bacteria</taxon>
        <taxon>Pseudomonadati</taxon>
        <taxon>Spirochaetota</taxon>
        <taxon>Spirochaetia</taxon>
        <taxon>Leptospirales</taxon>
        <taxon>Leptospiraceae</taxon>
        <taxon>Leptospira</taxon>
    </lineage>
</organism>
<accession>N1WKE6</accession>
<gene>
    <name evidence="1" type="ORF">LEP1GSC060_0134</name>
</gene>
<name>N1WKE6_9LEPT</name>
<reference evidence="1" key="1">
    <citation type="submission" date="2013-03" db="EMBL/GenBank/DDBJ databases">
        <authorList>
            <person name="Harkins D.M."/>
            <person name="Durkin A.S."/>
            <person name="Brinkac L.M."/>
            <person name="Haft D.H."/>
            <person name="Selengut J.D."/>
            <person name="Sanka R."/>
            <person name="DePew J."/>
            <person name="Purushe J."/>
            <person name="Hartskeerl R.A."/>
            <person name="Ahmed A."/>
            <person name="van der Linden H."/>
            <person name="Goris M.G.A."/>
            <person name="Vinetz J.M."/>
            <person name="Sutton G.G."/>
            <person name="Nierman W.C."/>
            <person name="Fouts D.E."/>
        </authorList>
    </citation>
    <scope>NUCLEOTIDE SEQUENCE [LARGE SCALE GENOMIC DNA]</scope>
    <source>
        <strain evidence="1">ICFT</strain>
    </source>
</reference>
<sequence length="66" mass="8115">MKFRNDFKTFKTSEFGTEPIRLTTVMRQVLNRKIEITLENKEISDFFFGFDIRFSFYFKNNLTIFR</sequence>
<dbReference type="STRING" id="1218598.LEP1GSC060_0134"/>
<comment type="caution">
    <text evidence="1">The sequence shown here is derived from an EMBL/GenBank/DDBJ whole genome shotgun (WGS) entry which is preliminary data.</text>
</comment>
<dbReference type="AlphaFoldDB" id="N1WKE6"/>
<proteinExistence type="predicted"/>
<protein>
    <submittedName>
        <fullName evidence="1">Uncharacterized protein</fullName>
    </submittedName>
</protein>
<dbReference type="EMBL" id="AOHC02000036">
    <property type="protein sequence ID" value="EMY77589.1"/>
    <property type="molecule type" value="Genomic_DNA"/>
</dbReference>
<evidence type="ECO:0000313" key="1">
    <source>
        <dbReference type="EMBL" id="EMY77589.1"/>
    </source>
</evidence>
<evidence type="ECO:0000313" key="2">
    <source>
        <dbReference type="Proteomes" id="UP000012313"/>
    </source>
</evidence>
<keyword evidence="2" id="KW-1185">Reference proteome</keyword>